<keyword evidence="2 4" id="KW-0560">Oxidoreductase</keyword>
<dbReference type="PROSITE" id="PS00061">
    <property type="entry name" value="ADH_SHORT"/>
    <property type="match status" value="1"/>
</dbReference>
<dbReference type="GO" id="GO:0016491">
    <property type="term" value="F:oxidoreductase activity"/>
    <property type="evidence" value="ECO:0007669"/>
    <property type="project" value="UniProtKB-KW"/>
</dbReference>
<dbReference type="Gene3D" id="3.40.50.720">
    <property type="entry name" value="NAD(P)-binding Rossmann-like Domain"/>
    <property type="match status" value="1"/>
</dbReference>
<name>A0A7K0BUZ1_9ACTN</name>
<dbReference type="SUPFAM" id="SSF53474">
    <property type="entry name" value="alpha/beta-Hydrolases"/>
    <property type="match status" value="1"/>
</dbReference>
<dbReference type="Pfam" id="PF00106">
    <property type="entry name" value="adh_short"/>
    <property type="match status" value="1"/>
</dbReference>
<comment type="similarity">
    <text evidence="1">Belongs to the short-chain dehydrogenases/reductases (SDR) family.</text>
</comment>
<dbReference type="InterPro" id="IPR000073">
    <property type="entry name" value="AB_hydrolase_1"/>
</dbReference>
<evidence type="ECO:0000259" key="3">
    <source>
        <dbReference type="SMART" id="SM00822"/>
    </source>
</evidence>
<dbReference type="Gene3D" id="3.40.50.1820">
    <property type="entry name" value="alpha/beta hydrolase"/>
    <property type="match status" value="1"/>
</dbReference>
<accession>A0A7K0BUZ1</accession>
<sequence length="543" mass="58241">MSNTVRGDGVDLAVHERGSGPAVLLVHGYPDTHAVWDGVAARLAERFRVITYDVRGAGASSRPAGRAAYRLDRLMADMRAVLDAVSPGEPVHLVGHDWGSIQSWEAVCTMPERFASFTSISGPSLDHVGHWMRRFHPRSALRQGLHSWYIGFFQSPALPELSWRTGVGARLLERLEGHAHFGPTLSADGAAGVALYRANMPERLLRPRERRTDVPVQLVVPEDDAFVTPALAEAARPYAPNLWIRRIKGKHWVPVSRPDVIARLVTEHIDQAPAARRALDSEFEDRLVVVTGAGSGIGRATALAFARLGARIVAADLDAAAAEETAALAGPSARAYAVDVSDGVAMEKFAAEIGAPDILVNNAGIGMSGSFLDHTTEDWERLLGVNLWGVIHGARLFGRLMVERGEGGHIVNTASMAAFTPSRSLPAYSTSKAAVLMLTECLRAELAGEGIGVSAICPGIVNTAITRTTAFVGLSADGQAEQRKRAVRAYGLRNYGPEQVAERIVAAVRKDSAVVPVTPEAHLARLVSRVSPAAMRLLARARL</sequence>
<feature type="domain" description="Ketoreductase" evidence="3">
    <location>
        <begin position="286"/>
        <end position="459"/>
    </location>
</feature>
<dbReference type="AlphaFoldDB" id="A0A7K0BUZ1"/>
<dbReference type="PRINTS" id="PR00080">
    <property type="entry name" value="SDRFAMILY"/>
</dbReference>
<dbReference type="NCBIfam" id="NF004514">
    <property type="entry name" value="PRK05855.1"/>
    <property type="match status" value="1"/>
</dbReference>
<dbReference type="SUPFAM" id="SSF51735">
    <property type="entry name" value="NAD(P)-binding Rossmann-fold domains"/>
    <property type="match status" value="1"/>
</dbReference>
<dbReference type="InterPro" id="IPR029058">
    <property type="entry name" value="AB_hydrolase_fold"/>
</dbReference>
<dbReference type="Pfam" id="PF00561">
    <property type="entry name" value="Abhydrolase_1"/>
    <property type="match status" value="1"/>
</dbReference>
<dbReference type="RefSeq" id="WP_153533025.1">
    <property type="nucleotide sequence ID" value="NZ_WEGH01000002.1"/>
</dbReference>
<dbReference type="CDD" id="cd05233">
    <property type="entry name" value="SDR_c"/>
    <property type="match status" value="1"/>
</dbReference>
<dbReference type="EC" id="1.-.-.-" evidence="4"/>
<proteinExistence type="inferred from homology"/>
<dbReference type="EMBL" id="WEGH01000002">
    <property type="protein sequence ID" value="MQY04876.1"/>
    <property type="molecule type" value="Genomic_DNA"/>
</dbReference>
<dbReference type="InterPro" id="IPR057326">
    <property type="entry name" value="KR_dom"/>
</dbReference>
<dbReference type="SMART" id="SM00822">
    <property type="entry name" value="PKS_KR"/>
    <property type="match status" value="1"/>
</dbReference>
<dbReference type="InterPro" id="IPR036291">
    <property type="entry name" value="NAD(P)-bd_dom_sf"/>
</dbReference>
<dbReference type="OrthoDB" id="4220752at2"/>
<reference evidence="4 5" key="1">
    <citation type="submission" date="2019-10" db="EMBL/GenBank/DDBJ databases">
        <title>Actinomadura rubteroloni sp. nov. and Actinomadura macrotermitis sp. nov., isolated from the gut of fungus growing-termite Macrotermes natalensis.</title>
        <authorList>
            <person name="Benndorf R."/>
            <person name="Martin K."/>
            <person name="Kuefner M."/>
            <person name="De Beer W."/>
            <person name="Kaster A.-K."/>
            <person name="Vollmers J."/>
            <person name="Poulsen M."/>
            <person name="Beemelmanns C."/>
        </authorList>
    </citation>
    <scope>NUCLEOTIDE SEQUENCE [LARGE SCALE GENOMIC DNA]</scope>
    <source>
        <strain evidence="4 5">RB68</strain>
    </source>
</reference>
<dbReference type="PANTHER" id="PTHR43391:SF12">
    <property type="entry name" value="OXIDOREDUCTASE EPHD-RELATED"/>
    <property type="match status" value="1"/>
</dbReference>
<protein>
    <submittedName>
        <fullName evidence="4">Putative oxidoreductase EphD</fullName>
        <ecNumber evidence="4">1.-.-.-</ecNumber>
    </submittedName>
</protein>
<evidence type="ECO:0000256" key="1">
    <source>
        <dbReference type="ARBA" id="ARBA00006484"/>
    </source>
</evidence>
<keyword evidence="5" id="KW-1185">Reference proteome</keyword>
<evidence type="ECO:0000256" key="2">
    <source>
        <dbReference type="ARBA" id="ARBA00023002"/>
    </source>
</evidence>
<dbReference type="PRINTS" id="PR00081">
    <property type="entry name" value="GDHRDH"/>
</dbReference>
<evidence type="ECO:0000313" key="4">
    <source>
        <dbReference type="EMBL" id="MQY04876.1"/>
    </source>
</evidence>
<dbReference type="InterPro" id="IPR020904">
    <property type="entry name" value="Sc_DH/Rdtase_CS"/>
</dbReference>
<comment type="caution">
    <text evidence="4">The sequence shown here is derived from an EMBL/GenBank/DDBJ whole genome shotgun (WGS) entry which is preliminary data.</text>
</comment>
<evidence type="ECO:0000313" key="5">
    <source>
        <dbReference type="Proteomes" id="UP000487268"/>
    </source>
</evidence>
<gene>
    <name evidence="4" type="primary">ephD_1</name>
    <name evidence="4" type="ORF">ACRB68_29380</name>
</gene>
<dbReference type="FunFam" id="3.40.50.720:FF:000084">
    <property type="entry name" value="Short-chain dehydrogenase reductase"/>
    <property type="match status" value="1"/>
</dbReference>
<dbReference type="PANTHER" id="PTHR43391">
    <property type="entry name" value="RETINOL DEHYDROGENASE-RELATED"/>
    <property type="match status" value="1"/>
</dbReference>
<organism evidence="4 5">
    <name type="scientific">Actinomadura macrotermitis</name>
    <dbReference type="NCBI Taxonomy" id="2585200"/>
    <lineage>
        <taxon>Bacteria</taxon>
        <taxon>Bacillati</taxon>
        <taxon>Actinomycetota</taxon>
        <taxon>Actinomycetes</taxon>
        <taxon>Streptosporangiales</taxon>
        <taxon>Thermomonosporaceae</taxon>
        <taxon>Actinomadura</taxon>
    </lineage>
</organism>
<dbReference type="InterPro" id="IPR002347">
    <property type="entry name" value="SDR_fam"/>
</dbReference>
<dbReference type="Proteomes" id="UP000487268">
    <property type="component" value="Unassembled WGS sequence"/>
</dbReference>